<dbReference type="PANTHER" id="PTHR38459:SF1">
    <property type="entry name" value="PROPHAGE BACTOPRENOL-LINKED GLUCOSE TRANSLOCASE HOMOLOG"/>
    <property type="match status" value="1"/>
</dbReference>
<dbReference type="Proteomes" id="UP000620262">
    <property type="component" value="Unassembled WGS sequence"/>
</dbReference>
<reference evidence="8 9" key="1">
    <citation type="submission" date="2020-10" db="EMBL/GenBank/DDBJ databases">
        <title>Sequencing the genomes of 1000 actinobacteria strains.</title>
        <authorList>
            <person name="Klenk H.-P."/>
        </authorList>
    </citation>
    <scope>NUCLEOTIDE SEQUENCE [LARGE SCALE GENOMIC DNA]</scope>
    <source>
        <strain evidence="8 9">DSM 7307</strain>
    </source>
</reference>
<gene>
    <name evidence="8" type="ORF">H4W29_005835</name>
</gene>
<comment type="subcellular location">
    <subcellularLocation>
        <location evidence="1">Membrane</location>
        <topology evidence="1">Multi-pass membrane protein</topology>
    </subcellularLocation>
</comment>
<accession>A0ABR9IZE9</accession>
<dbReference type="InterPro" id="IPR007267">
    <property type="entry name" value="GtrA_DPMS_TM"/>
</dbReference>
<evidence type="ECO:0000256" key="2">
    <source>
        <dbReference type="ARBA" id="ARBA00009399"/>
    </source>
</evidence>
<evidence type="ECO:0000256" key="4">
    <source>
        <dbReference type="ARBA" id="ARBA00022989"/>
    </source>
</evidence>
<comment type="caution">
    <text evidence="8">The sequence shown here is derived from an EMBL/GenBank/DDBJ whole genome shotgun (WGS) entry which is preliminary data.</text>
</comment>
<evidence type="ECO:0000256" key="1">
    <source>
        <dbReference type="ARBA" id="ARBA00004141"/>
    </source>
</evidence>
<dbReference type="EMBL" id="JADBEC010000002">
    <property type="protein sequence ID" value="MBE1508590.1"/>
    <property type="molecule type" value="Genomic_DNA"/>
</dbReference>
<feature type="transmembrane region" description="Helical" evidence="6">
    <location>
        <begin position="12"/>
        <end position="33"/>
    </location>
</feature>
<name>A0ABR9IZE9_RHIVS</name>
<feature type="transmembrane region" description="Helical" evidence="6">
    <location>
        <begin position="76"/>
        <end position="98"/>
    </location>
</feature>
<keyword evidence="9" id="KW-1185">Reference proteome</keyword>
<organism evidence="8 9">
    <name type="scientific">Rhizobium viscosum</name>
    <name type="common">Arthrobacter viscosus</name>
    <dbReference type="NCBI Taxonomy" id="1673"/>
    <lineage>
        <taxon>Bacteria</taxon>
        <taxon>Pseudomonadati</taxon>
        <taxon>Pseudomonadota</taxon>
        <taxon>Alphaproteobacteria</taxon>
        <taxon>Hyphomicrobiales</taxon>
        <taxon>Rhizobiaceae</taxon>
        <taxon>Rhizobium/Agrobacterium group</taxon>
        <taxon>Rhizobium</taxon>
    </lineage>
</organism>
<dbReference type="PANTHER" id="PTHR38459">
    <property type="entry name" value="PROPHAGE BACTOPRENOL-LINKED GLUCOSE TRANSLOCASE HOMOLOG"/>
    <property type="match status" value="1"/>
</dbReference>
<keyword evidence="5 6" id="KW-0472">Membrane</keyword>
<keyword evidence="3 6" id="KW-0812">Transmembrane</keyword>
<evidence type="ECO:0000256" key="6">
    <source>
        <dbReference type="SAM" id="Phobius"/>
    </source>
</evidence>
<feature type="transmembrane region" description="Helical" evidence="6">
    <location>
        <begin position="39"/>
        <end position="64"/>
    </location>
</feature>
<keyword evidence="4 6" id="KW-1133">Transmembrane helix</keyword>
<proteinExistence type="inferred from homology"/>
<feature type="transmembrane region" description="Helical" evidence="6">
    <location>
        <begin position="110"/>
        <end position="127"/>
    </location>
</feature>
<dbReference type="InterPro" id="IPR051401">
    <property type="entry name" value="GtrA_CellWall_Glycosyl"/>
</dbReference>
<protein>
    <submittedName>
        <fullName evidence="8">Flippase GtrA</fullName>
    </submittedName>
</protein>
<dbReference type="RefSeq" id="WP_192732166.1">
    <property type="nucleotide sequence ID" value="NZ_BAAAVL010000010.1"/>
</dbReference>
<feature type="domain" description="GtrA/DPMS transmembrane" evidence="7">
    <location>
        <begin position="13"/>
        <end position="127"/>
    </location>
</feature>
<evidence type="ECO:0000313" key="8">
    <source>
        <dbReference type="EMBL" id="MBE1508590.1"/>
    </source>
</evidence>
<evidence type="ECO:0000313" key="9">
    <source>
        <dbReference type="Proteomes" id="UP000620262"/>
    </source>
</evidence>
<comment type="similarity">
    <text evidence="2">Belongs to the GtrA family.</text>
</comment>
<evidence type="ECO:0000256" key="5">
    <source>
        <dbReference type="ARBA" id="ARBA00023136"/>
    </source>
</evidence>
<evidence type="ECO:0000259" key="7">
    <source>
        <dbReference type="Pfam" id="PF04138"/>
    </source>
</evidence>
<evidence type="ECO:0000256" key="3">
    <source>
        <dbReference type="ARBA" id="ARBA00022692"/>
    </source>
</evidence>
<sequence>MPLDRKLGEQATKFTIVGMANFVLTFVVFTGLLQSGATSYLVALASAWIIGVIFSYVLNFVWVFKAETTFSFNVRFAKFFLSGMVSVTINALALRYFVEVLEFDPFHAQLLLMPLIVVGNFLAAKYWSMRASRLSQIDE</sequence>
<dbReference type="Pfam" id="PF04138">
    <property type="entry name" value="GtrA_DPMS_TM"/>
    <property type="match status" value="1"/>
</dbReference>